<dbReference type="PROSITE" id="PS50931">
    <property type="entry name" value="HTH_LYSR"/>
    <property type="match status" value="1"/>
</dbReference>
<keyword evidence="7" id="KW-1185">Reference proteome</keyword>
<comment type="similarity">
    <text evidence="1">Belongs to the LysR transcriptional regulatory family.</text>
</comment>
<dbReference type="GO" id="GO:0003677">
    <property type="term" value="F:DNA binding"/>
    <property type="evidence" value="ECO:0007669"/>
    <property type="project" value="UniProtKB-KW"/>
</dbReference>
<evidence type="ECO:0000256" key="1">
    <source>
        <dbReference type="ARBA" id="ARBA00009437"/>
    </source>
</evidence>
<dbReference type="OrthoDB" id="79118at2"/>
<reference evidence="6 7" key="1">
    <citation type="submission" date="2018-08" db="EMBL/GenBank/DDBJ databases">
        <title>Actinomadura spongicola sp. nov., isolated from marine sponge Leucetta chagosensis.</title>
        <authorList>
            <person name="Li L."/>
            <person name="Lin H.W."/>
        </authorList>
    </citation>
    <scope>NUCLEOTIDE SEQUENCE [LARGE SCALE GENOMIC DNA]</scope>
    <source>
        <strain evidence="6 7">LHW52907</strain>
    </source>
</reference>
<keyword evidence="4" id="KW-0804">Transcription</keyword>
<dbReference type="GO" id="GO:0003700">
    <property type="term" value="F:DNA-binding transcription factor activity"/>
    <property type="evidence" value="ECO:0007669"/>
    <property type="project" value="InterPro"/>
</dbReference>
<evidence type="ECO:0000313" key="7">
    <source>
        <dbReference type="Proteomes" id="UP000262882"/>
    </source>
</evidence>
<evidence type="ECO:0000256" key="4">
    <source>
        <dbReference type="ARBA" id="ARBA00023163"/>
    </source>
</evidence>
<dbReference type="SUPFAM" id="SSF46785">
    <property type="entry name" value="Winged helix' DNA-binding domain"/>
    <property type="match status" value="1"/>
</dbReference>
<dbReference type="AlphaFoldDB" id="A0A372GQE7"/>
<dbReference type="PANTHER" id="PTHR30346">
    <property type="entry name" value="TRANSCRIPTIONAL DUAL REGULATOR HCAR-RELATED"/>
    <property type="match status" value="1"/>
</dbReference>
<dbReference type="InterPro" id="IPR036388">
    <property type="entry name" value="WH-like_DNA-bd_sf"/>
</dbReference>
<dbReference type="PRINTS" id="PR00039">
    <property type="entry name" value="HTHLYSR"/>
</dbReference>
<dbReference type="CDD" id="cd08414">
    <property type="entry name" value="PBP2_LTTR_aromatics_like"/>
    <property type="match status" value="1"/>
</dbReference>
<comment type="caution">
    <text evidence="6">The sequence shown here is derived from an EMBL/GenBank/DDBJ whole genome shotgun (WGS) entry which is preliminary data.</text>
</comment>
<dbReference type="FunFam" id="1.10.10.10:FF:000001">
    <property type="entry name" value="LysR family transcriptional regulator"/>
    <property type="match status" value="1"/>
</dbReference>
<dbReference type="EMBL" id="QVNQ01000001">
    <property type="protein sequence ID" value="RFS87606.1"/>
    <property type="molecule type" value="Genomic_DNA"/>
</dbReference>
<keyword evidence="3" id="KW-0238">DNA-binding</keyword>
<evidence type="ECO:0000256" key="3">
    <source>
        <dbReference type="ARBA" id="ARBA00023125"/>
    </source>
</evidence>
<dbReference type="PANTHER" id="PTHR30346:SF0">
    <property type="entry name" value="HCA OPERON TRANSCRIPTIONAL ACTIVATOR HCAR"/>
    <property type="match status" value="1"/>
</dbReference>
<gene>
    <name evidence="6" type="ORF">D0T12_04380</name>
</gene>
<organism evidence="6 7">
    <name type="scientific">Actinomadura spongiicola</name>
    <dbReference type="NCBI Taxonomy" id="2303421"/>
    <lineage>
        <taxon>Bacteria</taxon>
        <taxon>Bacillati</taxon>
        <taxon>Actinomycetota</taxon>
        <taxon>Actinomycetes</taxon>
        <taxon>Streptosporangiales</taxon>
        <taxon>Thermomonosporaceae</taxon>
        <taxon>Actinomadura</taxon>
    </lineage>
</organism>
<sequence length="312" mass="34936">MDTRSLRYFIELAEQLNFTRAAERLFVSQPALSRRIRQLEEGLRTPLFERTGREVLLTAAGEALLPLARQLVVDWQTAQRTARVVAAARARTLRVGFEASGAGTMATQAYTEFMRQHPDSSVEPKRFEWGGEVMALHEGLVDVAFVWLPADTTGLHTEIVAVERRMAGLATEHPLAGRNTISVLELNDDPIVWTRQAPKEWVDWWAVNPRPDGREPLWGPENDNVEEMLEHVASGRAICISPESMTLHYSRPDLTWVPLNDVSPLRIALCWPLSTTNQSVAAFASVVRHLSRETMPTSPRDPIPGEACEIGD</sequence>
<dbReference type="Gene3D" id="1.10.10.10">
    <property type="entry name" value="Winged helix-like DNA-binding domain superfamily/Winged helix DNA-binding domain"/>
    <property type="match status" value="1"/>
</dbReference>
<proteinExistence type="inferred from homology"/>
<dbReference type="Pfam" id="PF03466">
    <property type="entry name" value="LysR_substrate"/>
    <property type="match status" value="1"/>
</dbReference>
<dbReference type="Pfam" id="PF00126">
    <property type="entry name" value="HTH_1"/>
    <property type="match status" value="1"/>
</dbReference>
<dbReference type="InterPro" id="IPR000847">
    <property type="entry name" value="LysR_HTH_N"/>
</dbReference>
<evidence type="ECO:0000259" key="5">
    <source>
        <dbReference type="PROSITE" id="PS50931"/>
    </source>
</evidence>
<dbReference type="InterPro" id="IPR005119">
    <property type="entry name" value="LysR_subst-bd"/>
</dbReference>
<protein>
    <submittedName>
        <fullName evidence="6">LysR family transcriptional regulator</fullName>
    </submittedName>
</protein>
<evidence type="ECO:0000256" key="2">
    <source>
        <dbReference type="ARBA" id="ARBA00023015"/>
    </source>
</evidence>
<dbReference type="Proteomes" id="UP000262882">
    <property type="component" value="Unassembled WGS sequence"/>
</dbReference>
<dbReference type="Gene3D" id="3.40.190.10">
    <property type="entry name" value="Periplasmic binding protein-like II"/>
    <property type="match status" value="2"/>
</dbReference>
<dbReference type="SUPFAM" id="SSF53850">
    <property type="entry name" value="Periplasmic binding protein-like II"/>
    <property type="match status" value="1"/>
</dbReference>
<name>A0A372GQE7_9ACTN</name>
<accession>A0A372GQE7</accession>
<evidence type="ECO:0000313" key="6">
    <source>
        <dbReference type="EMBL" id="RFS87606.1"/>
    </source>
</evidence>
<feature type="domain" description="HTH lysR-type" evidence="5">
    <location>
        <begin position="1"/>
        <end position="58"/>
    </location>
</feature>
<dbReference type="InterPro" id="IPR036390">
    <property type="entry name" value="WH_DNA-bd_sf"/>
</dbReference>
<dbReference type="GO" id="GO:0032993">
    <property type="term" value="C:protein-DNA complex"/>
    <property type="evidence" value="ECO:0007669"/>
    <property type="project" value="TreeGrafter"/>
</dbReference>
<keyword evidence="2" id="KW-0805">Transcription regulation</keyword>